<dbReference type="EMBL" id="LAZR01017722">
    <property type="protein sequence ID" value="KKL99245.1"/>
    <property type="molecule type" value="Genomic_DNA"/>
</dbReference>
<proteinExistence type="predicted"/>
<name>A0A0F9J030_9ZZZZ</name>
<accession>A0A0F9J030</accession>
<feature type="transmembrane region" description="Helical" evidence="1">
    <location>
        <begin position="15"/>
        <end position="33"/>
    </location>
</feature>
<keyword evidence="1" id="KW-0472">Membrane</keyword>
<dbReference type="AlphaFoldDB" id="A0A0F9J030"/>
<keyword evidence="1" id="KW-0812">Transmembrane</keyword>
<evidence type="ECO:0000256" key="1">
    <source>
        <dbReference type="SAM" id="Phobius"/>
    </source>
</evidence>
<protein>
    <submittedName>
        <fullName evidence="2">Uncharacterized protein</fullName>
    </submittedName>
</protein>
<comment type="caution">
    <text evidence="2">The sequence shown here is derived from an EMBL/GenBank/DDBJ whole genome shotgun (WGS) entry which is preliminary data.</text>
</comment>
<feature type="non-terminal residue" evidence="2">
    <location>
        <position position="104"/>
    </location>
</feature>
<organism evidence="2">
    <name type="scientific">marine sediment metagenome</name>
    <dbReference type="NCBI Taxonomy" id="412755"/>
    <lineage>
        <taxon>unclassified sequences</taxon>
        <taxon>metagenomes</taxon>
        <taxon>ecological metagenomes</taxon>
    </lineage>
</organism>
<gene>
    <name evidence="2" type="ORF">LCGC14_1816290</name>
</gene>
<reference evidence="2" key="1">
    <citation type="journal article" date="2015" name="Nature">
        <title>Complex archaea that bridge the gap between prokaryotes and eukaryotes.</title>
        <authorList>
            <person name="Spang A."/>
            <person name="Saw J.H."/>
            <person name="Jorgensen S.L."/>
            <person name="Zaremba-Niedzwiedzka K."/>
            <person name="Martijn J."/>
            <person name="Lind A.E."/>
            <person name="van Eijk R."/>
            <person name="Schleper C."/>
            <person name="Guy L."/>
            <person name="Ettema T.J."/>
        </authorList>
    </citation>
    <scope>NUCLEOTIDE SEQUENCE</scope>
</reference>
<sequence>MVDSINELDFTKLSFVIYTIFYIFSVRTGFLSYRVVKAKNKDLTMYRYKNEVGWFAADSLLTIGMIGTVIGFVYMLSTSFSELSVANVVTIKVALAKLSVGMST</sequence>
<evidence type="ECO:0000313" key="2">
    <source>
        <dbReference type="EMBL" id="KKL99245.1"/>
    </source>
</evidence>
<keyword evidence="1" id="KW-1133">Transmembrane helix</keyword>
<feature type="transmembrane region" description="Helical" evidence="1">
    <location>
        <begin position="54"/>
        <end position="76"/>
    </location>
</feature>